<keyword evidence="3" id="KW-1185">Reference proteome</keyword>
<dbReference type="EMBL" id="CAKOGP040001112">
    <property type="protein sequence ID" value="CAJ1942332.1"/>
    <property type="molecule type" value="Genomic_DNA"/>
</dbReference>
<feature type="region of interest" description="Disordered" evidence="1">
    <location>
        <begin position="116"/>
        <end position="159"/>
    </location>
</feature>
<organism evidence="2 3">
    <name type="scientific">Cylindrotheca closterium</name>
    <dbReference type="NCBI Taxonomy" id="2856"/>
    <lineage>
        <taxon>Eukaryota</taxon>
        <taxon>Sar</taxon>
        <taxon>Stramenopiles</taxon>
        <taxon>Ochrophyta</taxon>
        <taxon>Bacillariophyta</taxon>
        <taxon>Bacillariophyceae</taxon>
        <taxon>Bacillariophycidae</taxon>
        <taxon>Bacillariales</taxon>
        <taxon>Bacillariaceae</taxon>
        <taxon>Cylindrotheca</taxon>
    </lineage>
</organism>
<name>A0AAD2CQU3_9STRA</name>
<evidence type="ECO:0000313" key="3">
    <source>
        <dbReference type="Proteomes" id="UP001295423"/>
    </source>
</evidence>
<evidence type="ECO:0000313" key="2">
    <source>
        <dbReference type="EMBL" id="CAJ1942332.1"/>
    </source>
</evidence>
<feature type="compositionally biased region" description="Acidic residues" evidence="1">
    <location>
        <begin position="117"/>
        <end position="134"/>
    </location>
</feature>
<dbReference type="AlphaFoldDB" id="A0AAD2CQU3"/>
<accession>A0AAD2CQU3</accession>
<comment type="caution">
    <text evidence="2">The sequence shown here is derived from an EMBL/GenBank/DDBJ whole genome shotgun (WGS) entry which is preliminary data.</text>
</comment>
<evidence type="ECO:0000256" key="1">
    <source>
        <dbReference type="SAM" id="MobiDB-lite"/>
    </source>
</evidence>
<reference evidence="2" key="1">
    <citation type="submission" date="2023-08" db="EMBL/GenBank/DDBJ databases">
        <authorList>
            <person name="Audoor S."/>
            <person name="Bilcke G."/>
        </authorList>
    </citation>
    <scope>NUCLEOTIDE SEQUENCE</scope>
</reference>
<gene>
    <name evidence="2" type="ORF">CYCCA115_LOCUS7894</name>
</gene>
<sequence length="351" mass="39037">MVATTETALDWYRRSQRQRAAAQIPTDPSSAASAFVRGASGFAPLDAAWRTPSSSSSLSSFHPATQHVQHSANHGYVHNYPVVILEGSIGKTWSLLSLAARFVVVTRASRFDKNDANEDVNEDVNEDQVMEEAETPTSPTSTKTSNNNSKSSSSSSSQQPQVILLDSNWDLTISKLAYMVRSTLLREPSFHAVTEETLEGHVEGCLRRIHLATVDEVQDAWVPILECLRCKLKDDTTTTNQQHPTLLLWDGFYTNNNNNNNDDDDASKQPEIRRQVLRLLHDCSITMVATGRGSSHHLDWLRDNHKRDLHRVQLEKQHPQKMGGSSNKEDCYAIVNGTKMPFSISLGGVLS</sequence>
<dbReference type="Proteomes" id="UP001295423">
    <property type="component" value="Unassembled WGS sequence"/>
</dbReference>
<feature type="compositionally biased region" description="Low complexity" evidence="1">
    <location>
        <begin position="135"/>
        <end position="159"/>
    </location>
</feature>
<proteinExistence type="predicted"/>
<protein>
    <submittedName>
        <fullName evidence="2">Uncharacterized protein</fullName>
    </submittedName>
</protein>